<dbReference type="OrthoDB" id="412787at2759"/>
<evidence type="ECO:0000256" key="5">
    <source>
        <dbReference type="ARBA" id="ARBA00022490"/>
    </source>
</evidence>
<dbReference type="InterPro" id="IPR038385">
    <property type="entry name" value="Sua5/YwlC_C"/>
</dbReference>
<comment type="caution">
    <text evidence="15">The sequence shown here is derived from an EMBL/GenBank/DDBJ whole genome shotgun (WGS) entry which is preliminary data.</text>
</comment>
<dbReference type="GO" id="GO:0000049">
    <property type="term" value="F:tRNA binding"/>
    <property type="evidence" value="ECO:0007669"/>
    <property type="project" value="TreeGrafter"/>
</dbReference>
<comment type="similarity">
    <text evidence="2">Belongs to the SUA5 family.</text>
</comment>
<dbReference type="eggNOG" id="KOG3051">
    <property type="taxonomic scope" value="Eukaryota"/>
</dbReference>
<dbReference type="GO" id="GO:0006450">
    <property type="term" value="P:regulation of translational fidelity"/>
    <property type="evidence" value="ECO:0007669"/>
    <property type="project" value="TreeGrafter"/>
</dbReference>
<dbReference type="Pfam" id="PF03481">
    <property type="entry name" value="Sua5_C"/>
    <property type="match status" value="1"/>
</dbReference>
<keyword evidence="9" id="KW-0547">Nucleotide-binding</keyword>
<evidence type="ECO:0000256" key="3">
    <source>
        <dbReference type="ARBA" id="ARBA00012584"/>
    </source>
</evidence>
<evidence type="ECO:0000313" key="15">
    <source>
        <dbReference type="EMBL" id="OCT48506.1"/>
    </source>
</evidence>
<dbReference type="InterPro" id="IPR017945">
    <property type="entry name" value="DHBP_synth_RibB-like_a/b_dom"/>
</dbReference>
<dbReference type="Proteomes" id="UP000094526">
    <property type="component" value="Unassembled WGS sequence"/>
</dbReference>
<keyword evidence="10" id="KW-0067">ATP-binding</keyword>
<gene>
    <name evidence="15" type="ORF">CLCR_04036</name>
</gene>
<dbReference type="VEuPathDB" id="FungiDB:G647_08630"/>
<dbReference type="PANTHER" id="PTHR17490:SF16">
    <property type="entry name" value="THREONYLCARBAMOYL-AMP SYNTHASE"/>
    <property type="match status" value="1"/>
</dbReference>
<dbReference type="Pfam" id="PF01300">
    <property type="entry name" value="Sua5_yciO_yrdC"/>
    <property type="match status" value="1"/>
</dbReference>
<dbReference type="Gene3D" id="3.40.50.11030">
    <property type="entry name" value="Threonylcarbamoyl-AMP synthase, C-terminal domain"/>
    <property type="match status" value="1"/>
</dbReference>
<feature type="compositionally biased region" description="Basic and acidic residues" evidence="13">
    <location>
        <begin position="516"/>
        <end position="527"/>
    </location>
</feature>
<feature type="compositionally biased region" description="Low complexity" evidence="13">
    <location>
        <begin position="303"/>
        <end position="316"/>
    </location>
</feature>
<protein>
    <recommendedName>
        <fullName evidence="4">Threonylcarbamoyl-AMP synthase</fullName>
        <ecNumber evidence="3">2.7.7.87</ecNumber>
    </recommendedName>
    <alternativeName>
        <fullName evidence="11">L-threonylcarbamoyladenylate synthase</fullName>
    </alternativeName>
</protein>
<feature type="compositionally biased region" description="Polar residues" evidence="13">
    <location>
        <begin position="291"/>
        <end position="302"/>
    </location>
</feature>
<dbReference type="NCBIfam" id="TIGR00057">
    <property type="entry name" value="L-threonylcarbamoyladenylate synthase"/>
    <property type="match status" value="1"/>
</dbReference>
<dbReference type="GO" id="GO:0005524">
    <property type="term" value="F:ATP binding"/>
    <property type="evidence" value="ECO:0007669"/>
    <property type="project" value="UniProtKB-KW"/>
</dbReference>
<evidence type="ECO:0000256" key="6">
    <source>
        <dbReference type="ARBA" id="ARBA00022679"/>
    </source>
</evidence>
<evidence type="ECO:0000256" key="8">
    <source>
        <dbReference type="ARBA" id="ARBA00022695"/>
    </source>
</evidence>
<dbReference type="STRING" id="86049.A0A1C1CJ64"/>
<dbReference type="InterPro" id="IPR006070">
    <property type="entry name" value="Sua5-like_dom"/>
</dbReference>
<dbReference type="EC" id="2.7.7.87" evidence="3"/>
<evidence type="ECO:0000256" key="1">
    <source>
        <dbReference type="ARBA" id="ARBA00004496"/>
    </source>
</evidence>
<dbReference type="GO" id="GO:0003725">
    <property type="term" value="F:double-stranded RNA binding"/>
    <property type="evidence" value="ECO:0007669"/>
    <property type="project" value="InterPro"/>
</dbReference>
<evidence type="ECO:0000256" key="7">
    <source>
        <dbReference type="ARBA" id="ARBA00022694"/>
    </source>
</evidence>
<evidence type="ECO:0000313" key="16">
    <source>
        <dbReference type="Proteomes" id="UP000094526"/>
    </source>
</evidence>
<dbReference type="InterPro" id="IPR005145">
    <property type="entry name" value="Sua5_C"/>
</dbReference>
<evidence type="ECO:0000256" key="13">
    <source>
        <dbReference type="SAM" id="MobiDB-lite"/>
    </source>
</evidence>
<feature type="region of interest" description="Disordered" evidence="13">
    <location>
        <begin position="290"/>
        <end position="339"/>
    </location>
</feature>
<dbReference type="GO" id="GO:0005737">
    <property type="term" value="C:cytoplasm"/>
    <property type="evidence" value="ECO:0007669"/>
    <property type="project" value="UniProtKB-SubCell"/>
</dbReference>
<keyword evidence="7" id="KW-0819">tRNA processing</keyword>
<dbReference type="GO" id="GO:0061710">
    <property type="term" value="F:L-threonylcarbamoyladenylate synthase"/>
    <property type="evidence" value="ECO:0007669"/>
    <property type="project" value="UniProtKB-EC"/>
</dbReference>
<accession>A0A1C1CJ64</accession>
<evidence type="ECO:0000256" key="2">
    <source>
        <dbReference type="ARBA" id="ARBA00007663"/>
    </source>
</evidence>
<dbReference type="PANTHER" id="PTHR17490">
    <property type="entry name" value="SUA5"/>
    <property type="match status" value="1"/>
</dbReference>
<dbReference type="AlphaFoldDB" id="A0A1C1CJ64"/>
<dbReference type="Gene3D" id="3.90.870.10">
    <property type="entry name" value="DHBP synthase"/>
    <property type="match status" value="1"/>
</dbReference>
<keyword evidence="5" id="KW-0963">Cytoplasm</keyword>
<evidence type="ECO:0000256" key="10">
    <source>
        <dbReference type="ARBA" id="ARBA00022840"/>
    </source>
</evidence>
<reference evidence="16" key="1">
    <citation type="submission" date="2015-07" db="EMBL/GenBank/DDBJ databases">
        <authorList>
            <person name="Teixeira M.M."/>
            <person name="Souza R.C."/>
            <person name="Almeida L.G."/>
            <person name="Vicente V.A."/>
            <person name="de Hoog S."/>
            <person name="Bocca A.L."/>
            <person name="de Almeida S.R."/>
            <person name="Vasconcelos A.T."/>
            <person name="Felipe M.S."/>
        </authorList>
    </citation>
    <scope>NUCLEOTIDE SEQUENCE [LARGE SCALE GENOMIC DNA]</scope>
    <source>
        <strain evidence="16">KSF</strain>
    </source>
</reference>
<dbReference type="VEuPathDB" id="FungiDB:CLCR_04036"/>
<dbReference type="PROSITE" id="PS51163">
    <property type="entry name" value="YRDC"/>
    <property type="match status" value="1"/>
</dbReference>
<comment type="subcellular location">
    <subcellularLocation>
        <location evidence="1">Cytoplasm</location>
    </subcellularLocation>
</comment>
<evidence type="ECO:0000256" key="12">
    <source>
        <dbReference type="ARBA" id="ARBA00048366"/>
    </source>
</evidence>
<evidence type="ECO:0000256" key="11">
    <source>
        <dbReference type="ARBA" id="ARBA00029774"/>
    </source>
</evidence>
<comment type="catalytic activity">
    <reaction evidence="12">
        <text>L-threonine + hydrogencarbonate + ATP = L-threonylcarbamoyladenylate + diphosphate + H2O</text>
        <dbReference type="Rhea" id="RHEA:36407"/>
        <dbReference type="ChEBI" id="CHEBI:15377"/>
        <dbReference type="ChEBI" id="CHEBI:17544"/>
        <dbReference type="ChEBI" id="CHEBI:30616"/>
        <dbReference type="ChEBI" id="CHEBI:33019"/>
        <dbReference type="ChEBI" id="CHEBI:57926"/>
        <dbReference type="ChEBI" id="CHEBI:73682"/>
        <dbReference type="EC" id="2.7.7.87"/>
    </reaction>
</comment>
<dbReference type="SUPFAM" id="SSF55821">
    <property type="entry name" value="YrdC/RibB"/>
    <property type="match status" value="1"/>
</dbReference>
<keyword evidence="8" id="KW-0548">Nucleotidyltransferase</keyword>
<organism evidence="15 16">
    <name type="scientific">Cladophialophora carrionii</name>
    <dbReference type="NCBI Taxonomy" id="86049"/>
    <lineage>
        <taxon>Eukaryota</taxon>
        <taxon>Fungi</taxon>
        <taxon>Dikarya</taxon>
        <taxon>Ascomycota</taxon>
        <taxon>Pezizomycotina</taxon>
        <taxon>Eurotiomycetes</taxon>
        <taxon>Chaetothyriomycetidae</taxon>
        <taxon>Chaetothyriales</taxon>
        <taxon>Herpotrichiellaceae</taxon>
        <taxon>Cladophialophora</taxon>
    </lineage>
</organism>
<feature type="compositionally biased region" description="Polar residues" evidence="13">
    <location>
        <begin position="322"/>
        <end position="332"/>
    </location>
</feature>
<keyword evidence="6" id="KW-0808">Transferase</keyword>
<name>A0A1C1CJ64_9EURO</name>
<feature type="region of interest" description="Disordered" evidence="13">
    <location>
        <begin position="495"/>
        <end position="527"/>
    </location>
</feature>
<dbReference type="GO" id="GO:0008033">
    <property type="term" value="P:tRNA processing"/>
    <property type="evidence" value="ECO:0007669"/>
    <property type="project" value="UniProtKB-KW"/>
</dbReference>
<evidence type="ECO:0000259" key="14">
    <source>
        <dbReference type="PROSITE" id="PS51163"/>
    </source>
</evidence>
<proteinExistence type="inferred from homology"/>
<evidence type="ECO:0000256" key="9">
    <source>
        <dbReference type="ARBA" id="ARBA00022741"/>
    </source>
</evidence>
<keyword evidence="16" id="KW-1185">Reference proteome</keyword>
<sequence length="547" mass="58709">MATTVDGVINDRVHLSSLPYSGCDTRIVSLVDINIPDQATEEEYRAIYTRYIQKSSLGSRASNASRLRDAVESIRYGIAPPVAFPTETVYGLGADATNEAAVSGIFAAKGRPSDNPLIVHIASVPHLERITGEPLPDVYEPVARRFWPGPLTILLPVPASGIFAKNVHPAQNTIGFRIPSSKYARFFIAAADRPIAGPSANSSGKPSPTTAAHVLHDLRGKINFILDGEGCDVGVESTVVDGLHDPPLILRPGGVGLEEFRALGREVGGEVGDKWARTTIGYKPSVHHTVETASNTSGSPSVAASTTSRSGGATASEELHANHTNGGSNGIASYQEDVNGAPRAPGMKYKHYAPRGRLVLFSRHAYQAGRVQEKLDQLAGAEKHQPVKVGIISCHWPPFAGLKDISSTIDPTRITEISKPKEGGQKKPDPILHSAYADITSIAPLRVRDQDVTLYNVQLGTEISSLAHSLFGVLRLFDELECSYIFAEMVQHSGPSPLREQRSTSAVTSGKFAEGGTDRSGSRQLRRDLEDAVIDRIEKAAAERVDE</sequence>
<dbReference type="InterPro" id="IPR050156">
    <property type="entry name" value="TC-AMP_synthase_SUA5"/>
</dbReference>
<dbReference type="EMBL" id="LGRB01000012">
    <property type="protein sequence ID" value="OCT48506.1"/>
    <property type="molecule type" value="Genomic_DNA"/>
</dbReference>
<feature type="domain" description="YrdC-like" evidence="14">
    <location>
        <begin position="64"/>
        <end position="255"/>
    </location>
</feature>
<evidence type="ECO:0000256" key="4">
    <source>
        <dbReference type="ARBA" id="ARBA00015492"/>
    </source>
</evidence>